<feature type="region of interest" description="Disordered" evidence="3">
    <location>
        <begin position="173"/>
        <end position="204"/>
    </location>
</feature>
<gene>
    <name evidence="5" type="ORF">EFW17_11940</name>
</gene>
<comment type="caution">
    <text evidence="5">The sequence shown here is derived from an EMBL/GenBank/DDBJ whole genome shotgun (WGS) entry which is preliminary data.</text>
</comment>
<dbReference type="AlphaFoldDB" id="A0A3N0E9U8"/>
<evidence type="ECO:0000256" key="4">
    <source>
        <dbReference type="SAM" id="Phobius"/>
    </source>
</evidence>
<reference evidence="5 6" key="1">
    <citation type="submission" date="2018-11" db="EMBL/GenBank/DDBJ databases">
        <title>The genome draft of YIM 96095.</title>
        <authorList>
            <person name="Tang S.-K."/>
            <person name="Chunyu W.-X."/>
            <person name="Feng Y.-Z."/>
        </authorList>
    </citation>
    <scope>NUCLEOTIDE SEQUENCE [LARGE SCALE GENOMIC DNA]</scope>
    <source>
        <strain evidence="5 6">YIM 96095</strain>
    </source>
</reference>
<proteinExistence type="inferred from homology"/>
<feature type="compositionally biased region" description="Acidic residues" evidence="3">
    <location>
        <begin position="194"/>
        <end position="204"/>
    </location>
</feature>
<protein>
    <submittedName>
        <fullName evidence="5">CDP-alcohol phosphatidyltransferase family protein</fullName>
    </submittedName>
</protein>
<dbReference type="Gene3D" id="1.20.120.1760">
    <property type="match status" value="1"/>
</dbReference>
<comment type="similarity">
    <text evidence="2">Belongs to the CDP-alcohol phosphatidyltransferase class-I family.</text>
</comment>
<feature type="transmembrane region" description="Helical" evidence="4">
    <location>
        <begin position="269"/>
        <end position="292"/>
    </location>
</feature>
<keyword evidence="4" id="KW-0472">Membrane</keyword>
<dbReference type="Pfam" id="PF01066">
    <property type="entry name" value="CDP-OH_P_transf"/>
    <property type="match status" value="1"/>
</dbReference>
<feature type="transmembrane region" description="Helical" evidence="4">
    <location>
        <begin position="50"/>
        <end position="80"/>
    </location>
</feature>
<dbReference type="GO" id="GO:0016020">
    <property type="term" value="C:membrane"/>
    <property type="evidence" value="ECO:0007669"/>
    <property type="project" value="InterPro"/>
</dbReference>
<dbReference type="InterPro" id="IPR000462">
    <property type="entry name" value="CDP-OH_P_trans"/>
</dbReference>
<dbReference type="RefSeq" id="WP_123201428.1">
    <property type="nucleotide sequence ID" value="NZ_RJMB01000010.1"/>
</dbReference>
<dbReference type="PROSITE" id="PS00379">
    <property type="entry name" value="CDP_ALCOHOL_P_TRANSF"/>
    <property type="match status" value="1"/>
</dbReference>
<accession>A0A3N0E9U8</accession>
<keyword evidence="6" id="KW-1185">Reference proteome</keyword>
<feature type="transmembrane region" description="Helical" evidence="4">
    <location>
        <begin position="298"/>
        <end position="319"/>
    </location>
</feature>
<name>A0A3N0E9U8_9ACTN</name>
<dbReference type="OrthoDB" id="269185at2"/>
<evidence type="ECO:0000256" key="2">
    <source>
        <dbReference type="RuleBase" id="RU003750"/>
    </source>
</evidence>
<evidence type="ECO:0000256" key="3">
    <source>
        <dbReference type="SAM" id="MobiDB-lite"/>
    </source>
</evidence>
<evidence type="ECO:0000313" key="5">
    <source>
        <dbReference type="EMBL" id="RNL84611.1"/>
    </source>
</evidence>
<dbReference type="InterPro" id="IPR043130">
    <property type="entry name" value="CDP-OH_PTrfase_TM_dom"/>
</dbReference>
<dbReference type="Proteomes" id="UP000269198">
    <property type="component" value="Unassembled WGS sequence"/>
</dbReference>
<dbReference type="GO" id="GO:0016780">
    <property type="term" value="F:phosphotransferase activity, for other substituted phosphate groups"/>
    <property type="evidence" value="ECO:0007669"/>
    <property type="project" value="InterPro"/>
</dbReference>
<evidence type="ECO:0000313" key="6">
    <source>
        <dbReference type="Proteomes" id="UP000269198"/>
    </source>
</evidence>
<keyword evidence="4" id="KW-1133">Transmembrane helix</keyword>
<dbReference type="GO" id="GO:0008654">
    <property type="term" value="P:phospholipid biosynthetic process"/>
    <property type="evidence" value="ECO:0007669"/>
    <property type="project" value="InterPro"/>
</dbReference>
<organism evidence="5 6">
    <name type="scientific">Halostreptopolyspora alba</name>
    <dbReference type="NCBI Taxonomy" id="2487137"/>
    <lineage>
        <taxon>Bacteria</taxon>
        <taxon>Bacillati</taxon>
        <taxon>Actinomycetota</taxon>
        <taxon>Actinomycetes</taxon>
        <taxon>Streptosporangiales</taxon>
        <taxon>Nocardiopsidaceae</taxon>
        <taxon>Halostreptopolyspora</taxon>
    </lineage>
</organism>
<dbReference type="EMBL" id="RJMB01000010">
    <property type="protein sequence ID" value="RNL84611.1"/>
    <property type="molecule type" value="Genomic_DNA"/>
</dbReference>
<feature type="transmembrane region" description="Helical" evidence="4">
    <location>
        <begin position="132"/>
        <end position="150"/>
    </location>
</feature>
<dbReference type="InterPro" id="IPR048254">
    <property type="entry name" value="CDP_ALCOHOL_P_TRANSF_CS"/>
</dbReference>
<keyword evidence="1 2" id="KW-0808">Transferase</keyword>
<evidence type="ECO:0000256" key="1">
    <source>
        <dbReference type="ARBA" id="ARBA00022679"/>
    </source>
</evidence>
<keyword evidence="4" id="KW-0812">Transmembrane</keyword>
<sequence length="339" mass="37226">MTSFTLADVRERTYKKRDAWWTVFLVDPLASRMVVLTANRTGITPNQITFGAGVLGLGSAVCFALASWPWLVAGAVLFHLSFVLDCMDGKIARLKGNGSVFGAWVDFVFDRVRFFGCMMALLIGQWAATGQVAYLLLAPVVTFLDLLRYLNGAQVAKTRQSMRAKLRAAAQGATVDSMVEDDPESTETRREPGADGDADGEGEGEATPVVFVEEALRDDPSATPDQVRAGTNAPEDARVIDVHRGFDQRFGWYGRLRATLLRSRVRPHLFSGIEFEMFVCVVAPLTALVALVTALPSLIIAVTVLSCAALAVFELLIVYKLWLATRDFAVELHRLRHEN</sequence>